<dbReference type="AlphaFoldDB" id="A0A9X0YWE3"/>
<reference evidence="2" key="1">
    <citation type="submission" date="2021-03" db="EMBL/GenBank/DDBJ databases">
        <title>Genomic Encyclopedia of Type Strains, Phase IV (KMG-IV): sequencing the most valuable type-strain genomes for metagenomic binning, comparative biology and taxonomic classification.</title>
        <authorList>
            <person name="Goeker M."/>
        </authorList>
    </citation>
    <scope>NUCLEOTIDE SEQUENCE</scope>
    <source>
        <strain evidence="2">DSM 107338</strain>
    </source>
</reference>
<dbReference type="RefSeq" id="WP_149474184.1">
    <property type="nucleotide sequence ID" value="NZ_JAGGMB010000027.1"/>
</dbReference>
<gene>
    <name evidence="2" type="ORF">J2Z64_004397</name>
</gene>
<evidence type="ECO:0000256" key="1">
    <source>
        <dbReference type="SAM" id="Phobius"/>
    </source>
</evidence>
<evidence type="ECO:0008006" key="4">
    <source>
        <dbReference type="Google" id="ProtNLM"/>
    </source>
</evidence>
<comment type="caution">
    <text evidence="2">The sequence shown here is derived from an EMBL/GenBank/DDBJ whole genome shotgun (WGS) entry which is preliminary data.</text>
</comment>
<keyword evidence="1" id="KW-1133">Transmembrane helix</keyword>
<dbReference type="OrthoDB" id="4960523at2"/>
<organism evidence="2 3">
    <name type="scientific">Oceanobacillus polygoni</name>
    <dbReference type="NCBI Taxonomy" id="1235259"/>
    <lineage>
        <taxon>Bacteria</taxon>
        <taxon>Bacillati</taxon>
        <taxon>Bacillota</taxon>
        <taxon>Bacilli</taxon>
        <taxon>Bacillales</taxon>
        <taxon>Bacillaceae</taxon>
        <taxon>Oceanobacillus</taxon>
    </lineage>
</organism>
<name>A0A9X0YWE3_9BACI</name>
<keyword evidence="1" id="KW-0472">Membrane</keyword>
<protein>
    <recommendedName>
        <fullName evidence="4">DUF3137 domain-containing protein</fullName>
    </recommendedName>
</protein>
<dbReference type="InterPro" id="IPR021484">
    <property type="entry name" value="DUF3137"/>
</dbReference>
<feature type="transmembrane region" description="Helical" evidence="1">
    <location>
        <begin position="55"/>
        <end position="79"/>
    </location>
</feature>
<keyword evidence="3" id="KW-1185">Reference proteome</keyword>
<accession>A0A9X0YWE3</accession>
<evidence type="ECO:0000313" key="3">
    <source>
        <dbReference type="Proteomes" id="UP001138793"/>
    </source>
</evidence>
<evidence type="ECO:0000313" key="2">
    <source>
        <dbReference type="EMBL" id="MBP2080085.1"/>
    </source>
</evidence>
<dbReference type="Pfam" id="PF11335">
    <property type="entry name" value="DUF3137"/>
    <property type="match status" value="1"/>
</dbReference>
<keyword evidence="1" id="KW-0812">Transmembrane</keyword>
<dbReference type="EMBL" id="JAGGMB010000027">
    <property type="protein sequence ID" value="MBP2080085.1"/>
    <property type="molecule type" value="Genomic_DNA"/>
</dbReference>
<feature type="transmembrane region" description="Helical" evidence="1">
    <location>
        <begin position="27"/>
        <end position="49"/>
    </location>
</feature>
<dbReference type="Proteomes" id="UP001138793">
    <property type="component" value="Unassembled WGS sequence"/>
</dbReference>
<sequence length="337" mass="39926">MFSSYDEIYHLIKDDLNEMNKIRSKTIIKYILGWISLFASIIIPAIFGLSIPNAGIQWLAAFVFFFGTVASIVSIFKTLGSFRMAFKRKVVKRLLKALFESANLPEDDPNYEMKWGYATNGKIDNFLIGESGLFYLNRIDRVAGKDLIIGKIGSTAFYFSELRLYKQVKSSGNERKNRKLIPRYQGVLYLADFHKHFKGHTVLRDKQIFSFQHVKRFFRHHYHRMLSGKKLTTIKMENDEFNKYFKVRTTNEFEARYILSPNLMEDLVAFRKRNRNPIDIAFRKRFISLFLYNKKDYFEPSIYNSMKKQSKIAYDDLILFFRIINDLNLNTRIWSKE</sequence>
<proteinExistence type="predicted"/>